<accession>A0A1I2WF93</accession>
<dbReference type="OrthoDB" id="1808490at2"/>
<keyword evidence="3" id="KW-1185">Reference proteome</keyword>
<evidence type="ECO:0000313" key="3">
    <source>
        <dbReference type="Proteomes" id="UP000199337"/>
    </source>
</evidence>
<dbReference type="STRING" id="341036.SAMN05660649_03438"/>
<proteinExistence type="predicted"/>
<dbReference type="AlphaFoldDB" id="A0A1I2WF93"/>
<protein>
    <submittedName>
        <fullName evidence="2">Uncharacterized protein</fullName>
    </submittedName>
</protein>
<dbReference type="Proteomes" id="UP000199337">
    <property type="component" value="Unassembled WGS sequence"/>
</dbReference>
<evidence type="ECO:0000256" key="1">
    <source>
        <dbReference type="SAM" id="MobiDB-lite"/>
    </source>
</evidence>
<reference evidence="3" key="1">
    <citation type="submission" date="2016-10" db="EMBL/GenBank/DDBJ databases">
        <authorList>
            <person name="Varghese N."/>
            <person name="Submissions S."/>
        </authorList>
    </citation>
    <scope>NUCLEOTIDE SEQUENCE [LARGE SCALE GENOMIC DNA]</scope>
    <source>
        <strain evidence="3">DSM 17038</strain>
    </source>
</reference>
<feature type="region of interest" description="Disordered" evidence="1">
    <location>
        <begin position="52"/>
        <end position="85"/>
    </location>
</feature>
<dbReference type="EMBL" id="FOOX01000013">
    <property type="protein sequence ID" value="SFG99327.1"/>
    <property type="molecule type" value="Genomic_DNA"/>
</dbReference>
<evidence type="ECO:0000313" key="2">
    <source>
        <dbReference type="EMBL" id="SFG99327.1"/>
    </source>
</evidence>
<organism evidence="2 3">
    <name type="scientific">Desulfotruncus arcticus DSM 17038</name>
    <dbReference type="NCBI Taxonomy" id="1121424"/>
    <lineage>
        <taxon>Bacteria</taxon>
        <taxon>Bacillati</taxon>
        <taxon>Bacillota</taxon>
        <taxon>Clostridia</taxon>
        <taxon>Eubacteriales</taxon>
        <taxon>Desulfallaceae</taxon>
        <taxon>Desulfotruncus</taxon>
    </lineage>
</organism>
<name>A0A1I2WF93_9FIRM</name>
<gene>
    <name evidence="2" type="ORF">SAMN05660649_03438</name>
</gene>
<dbReference type="RefSeq" id="WP_092472585.1">
    <property type="nucleotide sequence ID" value="NZ_FOOX01000013.1"/>
</dbReference>
<sequence>MPDSEKGLERAVTSLLELKSTSNMSDEHFLIMLGMINLMEILNLLERRVPATQKGEGGRRPFSPADAAPFIGLFGGPKFKQQNES</sequence>